<evidence type="ECO:0000256" key="1">
    <source>
        <dbReference type="SAM" id="Phobius"/>
    </source>
</evidence>
<organism evidence="2 3">
    <name type="scientific">Klebsiella pneumoniae</name>
    <dbReference type="NCBI Taxonomy" id="573"/>
    <lineage>
        <taxon>Bacteria</taxon>
        <taxon>Pseudomonadati</taxon>
        <taxon>Pseudomonadota</taxon>
        <taxon>Gammaproteobacteria</taxon>
        <taxon>Enterobacterales</taxon>
        <taxon>Enterobacteriaceae</taxon>
        <taxon>Klebsiella/Raoultella group</taxon>
        <taxon>Klebsiella</taxon>
        <taxon>Klebsiella pneumoniae complex</taxon>
    </lineage>
</organism>
<name>A0A2X3GJG8_KLEPN</name>
<gene>
    <name evidence="2" type="ORF">NCTC13465_06248</name>
</gene>
<accession>A0A2X3GJG8</accession>
<dbReference type="Proteomes" id="UP000251721">
    <property type="component" value="Unassembled WGS sequence"/>
</dbReference>
<evidence type="ECO:0000313" key="2">
    <source>
        <dbReference type="EMBL" id="SQC59877.1"/>
    </source>
</evidence>
<reference evidence="2 3" key="1">
    <citation type="submission" date="2018-06" db="EMBL/GenBank/DDBJ databases">
        <authorList>
            <consortium name="Pathogen Informatics"/>
            <person name="Doyle S."/>
        </authorList>
    </citation>
    <scope>NUCLEOTIDE SEQUENCE [LARGE SCALE GENOMIC DNA]</scope>
    <source>
        <strain evidence="2 3">NCTC13465</strain>
    </source>
</reference>
<keyword evidence="1" id="KW-0472">Membrane</keyword>
<evidence type="ECO:0000313" key="3">
    <source>
        <dbReference type="Proteomes" id="UP000251721"/>
    </source>
</evidence>
<proteinExistence type="predicted"/>
<keyword evidence="1" id="KW-1133">Transmembrane helix</keyword>
<keyword evidence="1" id="KW-0812">Transmembrane</keyword>
<sequence>MKVHQIIVHITALIFIVLTYATLTKTKSLLFFMTRLKDRIPKTVSCG</sequence>
<protein>
    <submittedName>
        <fullName evidence="2">Uncharacterized protein</fullName>
    </submittedName>
</protein>
<dbReference type="EMBL" id="UAWQ01000020">
    <property type="protein sequence ID" value="SQC59877.1"/>
    <property type="molecule type" value="Genomic_DNA"/>
</dbReference>
<dbReference type="AlphaFoldDB" id="A0A2X3GJG8"/>
<feature type="transmembrane region" description="Helical" evidence="1">
    <location>
        <begin position="6"/>
        <end position="23"/>
    </location>
</feature>